<sequence>MNAVIGAVNNCMDQNEWGPEAQTRWKAVDGVNKGFHTVIGNTIKALEDENQQLGDPPTR</sequence>
<name>A0A7V8FK89_STEMA</name>
<accession>A0A7V8FK89</accession>
<dbReference type="AlphaFoldDB" id="A0A7V8FK89"/>
<evidence type="ECO:0000313" key="2">
    <source>
        <dbReference type="Proteomes" id="UP000487117"/>
    </source>
</evidence>
<dbReference type="Proteomes" id="UP000487117">
    <property type="component" value="Unassembled WGS sequence"/>
</dbReference>
<reference evidence="2" key="1">
    <citation type="journal article" date="2020" name="MBio">
        <title>Horizontal gene transfer to a defensive symbiont with a reduced genome amongst a multipartite beetle microbiome.</title>
        <authorList>
            <person name="Waterworth S.C."/>
            <person name="Florez L.V."/>
            <person name="Rees E.R."/>
            <person name="Hertweck C."/>
            <person name="Kaltenpoth M."/>
            <person name="Kwan J.C."/>
        </authorList>
    </citation>
    <scope>NUCLEOTIDE SEQUENCE [LARGE SCALE GENOMIC DNA]</scope>
</reference>
<dbReference type="EMBL" id="WNDS01000001">
    <property type="protein sequence ID" value="KAF1017552.1"/>
    <property type="molecule type" value="Genomic_DNA"/>
</dbReference>
<evidence type="ECO:0000313" key="1">
    <source>
        <dbReference type="EMBL" id="KAF1017552.1"/>
    </source>
</evidence>
<comment type="caution">
    <text evidence="1">The sequence shown here is derived from an EMBL/GenBank/DDBJ whole genome shotgun (WGS) entry which is preliminary data.</text>
</comment>
<gene>
    <name evidence="1" type="ORF">GAK31_00818</name>
</gene>
<protein>
    <submittedName>
        <fullName evidence="1">Uncharacterized protein</fullName>
    </submittedName>
</protein>
<organism evidence="1 2">
    <name type="scientific">Stenotrophomonas maltophilia</name>
    <name type="common">Pseudomonas maltophilia</name>
    <name type="synonym">Xanthomonas maltophilia</name>
    <dbReference type="NCBI Taxonomy" id="40324"/>
    <lineage>
        <taxon>Bacteria</taxon>
        <taxon>Pseudomonadati</taxon>
        <taxon>Pseudomonadota</taxon>
        <taxon>Gammaproteobacteria</taxon>
        <taxon>Lysobacterales</taxon>
        <taxon>Lysobacteraceae</taxon>
        <taxon>Stenotrophomonas</taxon>
        <taxon>Stenotrophomonas maltophilia group</taxon>
    </lineage>
</organism>
<proteinExistence type="predicted"/>